<dbReference type="Proteomes" id="UP001159363">
    <property type="component" value="Chromosome 11"/>
</dbReference>
<reference evidence="1 2" key="1">
    <citation type="submission" date="2023-02" db="EMBL/GenBank/DDBJ databases">
        <title>LHISI_Scaffold_Assembly.</title>
        <authorList>
            <person name="Stuart O.P."/>
            <person name="Cleave R."/>
            <person name="Magrath M.J.L."/>
            <person name="Mikheyev A.S."/>
        </authorList>
    </citation>
    <scope>NUCLEOTIDE SEQUENCE [LARGE SCALE GENOMIC DNA]</scope>
    <source>
        <strain evidence="1">Daus_M_001</strain>
        <tissue evidence="1">Leg muscle</tissue>
    </source>
</reference>
<keyword evidence="2" id="KW-1185">Reference proteome</keyword>
<sequence>MFNKCINLRQHIDQSQTQTSITNKSILADRETLRKIAEMTCFDLHPSSTVEDSGFYALISHLKDSYEMVSRKFLHLLLSLSITSNIWTSRAENDFPSITELFP</sequence>
<gene>
    <name evidence="1" type="ORF">PR048_027764</name>
</gene>
<organism evidence="1 2">
    <name type="scientific">Dryococelus australis</name>
    <dbReference type="NCBI Taxonomy" id="614101"/>
    <lineage>
        <taxon>Eukaryota</taxon>
        <taxon>Metazoa</taxon>
        <taxon>Ecdysozoa</taxon>
        <taxon>Arthropoda</taxon>
        <taxon>Hexapoda</taxon>
        <taxon>Insecta</taxon>
        <taxon>Pterygota</taxon>
        <taxon>Neoptera</taxon>
        <taxon>Polyneoptera</taxon>
        <taxon>Phasmatodea</taxon>
        <taxon>Verophasmatodea</taxon>
        <taxon>Anareolatae</taxon>
        <taxon>Phasmatidae</taxon>
        <taxon>Eurycanthinae</taxon>
        <taxon>Dryococelus</taxon>
    </lineage>
</organism>
<dbReference type="EMBL" id="JARBHB010000012">
    <property type="protein sequence ID" value="KAJ8871447.1"/>
    <property type="molecule type" value="Genomic_DNA"/>
</dbReference>
<evidence type="ECO:0000313" key="1">
    <source>
        <dbReference type="EMBL" id="KAJ8871447.1"/>
    </source>
</evidence>
<proteinExistence type="predicted"/>
<name>A0ABQ9GHD8_9NEOP</name>
<accession>A0ABQ9GHD8</accession>
<comment type="caution">
    <text evidence="1">The sequence shown here is derived from an EMBL/GenBank/DDBJ whole genome shotgun (WGS) entry which is preliminary data.</text>
</comment>
<dbReference type="SUPFAM" id="SSF140996">
    <property type="entry name" value="Hermes dimerisation domain"/>
    <property type="match status" value="1"/>
</dbReference>
<protein>
    <submittedName>
        <fullName evidence="1">Uncharacterized protein</fullName>
    </submittedName>
</protein>
<dbReference type="Gene3D" id="1.10.10.1070">
    <property type="entry name" value="Zinc finger, BED domain-containing"/>
    <property type="match status" value="1"/>
</dbReference>
<evidence type="ECO:0000313" key="2">
    <source>
        <dbReference type="Proteomes" id="UP001159363"/>
    </source>
</evidence>